<organism evidence="7 8">
    <name type="scientific">Aureobasidium uvarum</name>
    <dbReference type="NCBI Taxonomy" id="2773716"/>
    <lineage>
        <taxon>Eukaryota</taxon>
        <taxon>Fungi</taxon>
        <taxon>Dikarya</taxon>
        <taxon>Ascomycota</taxon>
        <taxon>Pezizomycotina</taxon>
        <taxon>Dothideomycetes</taxon>
        <taxon>Dothideomycetidae</taxon>
        <taxon>Dothideales</taxon>
        <taxon>Saccotheciaceae</taxon>
        <taxon>Aureobasidium</taxon>
    </lineage>
</organism>
<feature type="domain" description="Auxiliary Activity family 9 catalytic" evidence="6">
    <location>
        <begin position="21"/>
        <end position="232"/>
    </location>
</feature>
<dbReference type="InterPro" id="IPR049892">
    <property type="entry name" value="AA9"/>
</dbReference>
<dbReference type="CDD" id="cd21175">
    <property type="entry name" value="LPMO_AA9"/>
    <property type="match status" value="1"/>
</dbReference>
<dbReference type="PANTHER" id="PTHR33353">
    <property type="entry name" value="PUTATIVE (AFU_ORTHOLOGUE AFUA_1G12560)-RELATED"/>
    <property type="match status" value="1"/>
</dbReference>
<name>A0A9N8KRN9_9PEZI</name>
<evidence type="ECO:0000256" key="4">
    <source>
        <dbReference type="ARBA" id="ARBA00023157"/>
    </source>
</evidence>
<comment type="cofactor">
    <cofactor evidence="1">
        <name>Cu(2+)</name>
        <dbReference type="ChEBI" id="CHEBI:29036"/>
    </cofactor>
</comment>
<keyword evidence="5" id="KW-0732">Signal</keyword>
<dbReference type="AlphaFoldDB" id="A0A9N8KRN9"/>
<dbReference type="InterPro" id="IPR005103">
    <property type="entry name" value="AA9_LPMO"/>
</dbReference>
<evidence type="ECO:0000313" key="8">
    <source>
        <dbReference type="Proteomes" id="UP000745764"/>
    </source>
</evidence>
<dbReference type="PANTHER" id="PTHR33353:SF34">
    <property type="entry name" value="ENDO-BETA-1,4-GLUCANASE D"/>
    <property type="match status" value="1"/>
</dbReference>
<keyword evidence="4" id="KW-1015">Disulfide bond</keyword>
<sequence length="444" mass="45684">MSFKIAAAAALATLASTVSAHGHLQSIGASGTVYAGFNNSILYSNTKPDLIAWSDTVKDNGYVSDYSSPDMICHAGSGNAKLSAPVNGGDTVTFNWDTWPTSHKGPVITYLAKCDGDCADADKTSLKWFKIDAVGLISGDSKSGTWASDKLISDQFKWDVKIPDSIASGNYVARHEIIALHSANNVGGAQNYPQCINLEVKSSGSDIPEGVVGTSLYTAQDKGIYVNIYYPGFQPDEYDMPGPALYSAGSGSAPESSAAASSAPASSYVEATSTWASSAETTWTSSAEATSTWAPSSAEATSTWAPSSATWAASSSSAAPITTQAAVVTSSAAAGGDGYVVTTYETDVVTQSTAVTVTEGASPTAAVKVPVPDAASAIPSEILTSTISAGVPTGTASAGVAKPTKALPEGTTLEDLLSWVEYLFAENASKAATKHRRHARAFHH</sequence>
<reference evidence="7" key="1">
    <citation type="submission" date="2020-06" db="EMBL/GenBank/DDBJ databases">
        <authorList>
            <person name="Onetto C."/>
        </authorList>
    </citation>
    <scope>NUCLEOTIDE SEQUENCE</scope>
</reference>
<keyword evidence="3" id="KW-0964">Secreted</keyword>
<evidence type="ECO:0000256" key="5">
    <source>
        <dbReference type="SAM" id="SignalP"/>
    </source>
</evidence>
<dbReference type="EMBL" id="CAINUL010000015">
    <property type="protein sequence ID" value="CAD0112457.1"/>
    <property type="molecule type" value="Genomic_DNA"/>
</dbReference>
<feature type="signal peptide" evidence="5">
    <location>
        <begin position="1"/>
        <end position="20"/>
    </location>
</feature>
<evidence type="ECO:0000256" key="2">
    <source>
        <dbReference type="ARBA" id="ARBA00004613"/>
    </source>
</evidence>
<dbReference type="Gene3D" id="2.70.50.70">
    <property type="match status" value="1"/>
</dbReference>
<evidence type="ECO:0000256" key="1">
    <source>
        <dbReference type="ARBA" id="ARBA00001973"/>
    </source>
</evidence>
<evidence type="ECO:0000313" key="7">
    <source>
        <dbReference type="EMBL" id="CAD0112457.1"/>
    </source>
</evidence>
<dbReference type="GO" id="GO:0005576">
    <property type="term" value="C:extracellular region"/>
    <property type="evidence" value="ECO:0007669"/>
    <property type="project" value="UniProtKB-SubCell"/>
</dbReference>
<keyword evidence="8" id="KW-1185">Reference proteome</keyword>
<dbReference type="Proteomes" id="UP000745764">
    <property type="component" value="Unassembled WGS sequence"/>
</dbReference>
<evidence type="ECO:0000256" key="3">
    <source>
        <dbReference type="ARBA" id="ARBA00022525"/>
    </source>
</evidence>
<accession>A0A9N8KRN9</accession>
<dbReference type="Pfam" id="PF03443">
    <property type="entry name" value="AA9"/>
    <property type="match status" value="1"/>
</dbReference>
<comment type="subcellular location">
    <subcellularLocation>
        <location evidence="2">Secreted</location>
    </subcellularLocation>
</comment>
<evidence type="ECO:0000259" key="6">
    <source>
        <dbReference type="Pfam" id="PF03443"/>
    </source>
</evidence>
<dbReference type="OrthoDB" id="4849160at2759"/>
<protein>
    <recommendedName>
        <fullName evidence="6">Auxiliary Activity family 9 catalytic domain-containing protein</fullName>
    </recommendedName>
</protein>
<comment type="caution">
    <text evidence="7">The sequence shown here is derived from an EMBL/GenBank/DDBJ whole genome shotgun (WGS) entry which is preliminary data.</text>
</comment>
<gene>
    <name evidence="7" type="ORF">AWRI4620_LOCUS6712</name>
</gene>
<proteinExistence type="predicted"/>
<feature type="chain" id="PRO_5040318359" description="Auxiliary Activity family 9 catalytic domain-containing protein" evidence="5">
    <location>
        <begin position="21"/>
        <end position="444"/>
    </location>
</feature>